<evidence type="ECO:0000256" key="5">
    <source>
        <dbReference type="SAM" id="Phobius"/>
    </source>
</evidence>
<name>A0A1T4S8Q0_9BACT</name>
<protein>
    <recommendedName>
        <fullName evidence="6">TMEM205-like domain-containing protein</fullName>
    </recommendedName>
</protein>
<keyword evidence="2 5" id="KW-0812">Transmembrane</keyword>
<proteinExistence type="predicted"/>
<keyword evidence="8" id="KW-1185">Reference proteome</keyword>
<reference evidence="8" key="1">
    <citation type="submission" date="2017-02" db="EMBL/GenBank/DDBJ databases">
        <authorList>
            <person name="Varghese N."/>
            <person name="Submissions S."/>
        </authorList>
    </citation>
    <scope>NUCLEOTIDE SEQUENCE [LARGE SCALE GENOMIC DNA]</scope>
    <source>
        <strain evidence="8">ATCC BAA-34</strain>
    </source>
</reference>
<feature type="transmembrane region" description="Helical" evidence="5">
    <location>
        <begin position="127"/>
        <end position="147"/>
    </location>
</feature>
<evidence type="ECO:0000313" key="7">
    <source>
        <dbReference type="EMBL" id="SKA24278.1"/>
    </source>
</evidence>
<evidence type="ECO:0000313" key="8">
    <source>
        <dbReference type="Proteomes" id="UP000190102"/>
    </source>
</evidence>
<dbReference type="AlphaFoldDB" id="A0A1T4S8Q0"/>
<dbReference type="RefSeq" id="WP_078791571.1">
    <property type="nucleotide sequence ID" value="NZ_FUWR01000033.1"/>
</dbReference>
<comment type="subcellular location">
    <subcellularLocation>
        <location evidence="1">Membrane</location>
    </subcellularLocation>
</comment>
<dbReference type="OrthoDB" id="5397209at2"/>
<evidence type="ECO:0000256" key="3">
    <source>
        <dbReference type="ARBA" id="ARBA00022989"/>
    </source>
</evidence>
<dbReference type="EMBL" id="FUWR01000033">
    <property type="protein sequence ID" value="SKA24278.1"/>
    <property type="molecule type" value="Genomic_DNA"/>
</dbReference>
<evidence type="ECO:0000256" key="1">
    <source>
        <dbReference type="ARBA" id="ARBA00004370"/>
    </source>
</evidence>
<feature type="transmembrane region" description="Helical" evidence="5">
    <location>
        <begin position="74"/>
        <end position="94"/>
    </location>
</feature>
<evidence type="ECO:0000256" key="4">
    <source>
        <dbReference type="ARBA" id="ARBA00023136"/>
    </source>
</evidence>
<gene>
    <name evidence="7" type="ORF">SAMN02745119_03312</name>
</gene>
<feature type="transmembrane region" description="Helical" evidence="5">
    <location>
        <begin position="6"/>
        <end position="31"/>
    </location>
</feature>
<dbReference type="Proteomes" id="UP000190102">
    <property type="component" value="Unassembled WGS sequence"/>
</dbReference>
<dbReference type="InterPro" id="IPR025423">
    <property type="entry name" value="TMEM205-like"/>
</dbReference>
<dbReference type="STRING" id="115783.SAMN02745119_03312"/>
<keyword evidence="4 5" id="KW-0472">Membrane</keyword>
<evidence type="ECO:0000256" key="2">
    <source>
        <dbReference type="ARBA" id="ARBA00022692"/>
    </source>
</evidence>
<sequence length="152" mass="16666">MQYLSIVYRLLISFWVGGAALFTFVLTPTLFKSFDRDMAGTIVGVLFPGYFKTGLICGVLALGCLLFTRENRWLSSALIIVAMLLVTSLQAFVIEPKAAALKKDIPSFVTTPKDHPARQQFRKLHGISAVSNLGVIGGGIALLILLYKRNTM</sequence>
<feature type="domain" description="TMEM205-like" evidence="6">
    <location>
        <begin position="10"/>
        <end position="104"/>
    </location>
</feature>
<evidence type="ECO:0000259" key="6">
    <source>
        <dbReference type="Pfam" id="PF13664"/>
    </source>
</evidence>
<keyword evidence="3 5" id="KW-1133">Transmembrane helix</keyword>
<feature type="transmembrane region" description="Helical" evidence="5">
    <location>
        <begin position="43"/>
        <end position="68"/>
    </location>
</feature>
<accession>A0A1T4S8Q0</accession>
<organism evidence="7 8">
    <name type="scientific">Trichlorobacter thiogenes</name>
    <dbReference type="NCBI Taxonomy" id="115783"/>
    <lineage>
        <taxon>Bacteria</taxon>
        <taxon>Pseudomonadati</taxon>
        <taxon>Thermodesulfobacteriota</taxon>
        <taxon>Desulfuromonadia</taxon>
        <taxon>Geobacterales</taxon>
        <taxon>Geobacteraceae</taxon>
        <taxon>Trichlorobacter</taxon>
    </lineage>
</organism>
<dbReference type="Pfam" id="PF13664">
    <property type="entry name" value="DUF4149"/>
    <property type="match status" value="1"/>
</dbReference>
<dbReference type="GO" id="GO:0016020">
    <property type="term" value="C:membrane"/>
    <property type="evidence" value="ECO:0007669"/>
    <property type="project" value="UniProtKB-SubCell"/>
</dbReference>